<evidence type="ECO:0000313" key="4">
    <source>
        <dbReference type="Proteomes" id="UP000092565"/>
    </source>
</evidence>
<evidence type="ECO:0000313" key="3">
    <source>
        <dbReference type="EMBL" id="MDE4165526.1"/>
    </source>
</evidence>
<feature type="compositionally biased region" description="Polar residues" evidence="1">
    <location>
        <begin position="34"/>
        <end position="44"/>
    </location>
</feature>
<sequence length="44" mass="4722">MILQLMFRPAGNAGQRPTRPHGRALHAHPGSGTPLFSSSQAKEI</sequence>
<reference evidence="2 4" key="1">
    <citation type="submission" date="2016-04" db="EMBL/GenBank/DDBJ databases">
        <authorList>
            <person name="Evans L.H."/>
            <person name="Alamgir A."/>
            <person name="Owens N."/>
            <person name="Weber N.D."/>
            <person name="Virtaneva K."/>
            <person name="Barbian K."/>
            <person name="Babar A."/>
            <person name="Rosenke K."/>
        </authorList>
    </citation>
    <scope>NUCLEOTIDE SEQUENCE [LARGE SCALE GENOMIC DNA]</scope>
    <source>
        <strain evidence="2 4">JL2886</strain>
    </source>
</reference>
<protein>
    <submittedName>
        <fullName evidence="2">Uncharacterized protein</fullName>
    </submittedName>
</protein>
<dbReference type="RefSeq" id="WP_257784212.1">
    <property type="nucleotide sequence ID" value="NZ_CP015124.1"/>
</dbReference>
<dbReference type="Proteomes" id="UP001218364">
    <property type="component" value="Unassembled WGS sequence"/>
</dbReference>
<evidence type="ECO:0000313" key="2">
    <source>
        <dbReference type="EMBL" id="ANP38068.1"/>
    </source>
</evidence>
<evidence type="ECO:0000313" key="5">
    <source>
        <dbReference type="Proteomes" id="UP001218364"/>
    </source>
</evidence>
<proteinExistence type="predicted"/>
<gene>
    <name evidence="2" type="ORF">JL2886_03182</name>
    <name evidence="3" type="ORF">PXK24_07450</name>
</gene>
<name>A0A1B0ZVE0_9RHOB</name>
<keyword evidence="4" id="KW-1185">Reference proteome</keyword>
<dbReference type="Proteomes" id="UP000092565">
    <property type="component" value="Chromosome"/>
</dbReference>
<feature type="region of interest" description="Disordered" evidence="1">
    <location>
        <begin position="1"/>
        <end position="44"/>
    </location>
</feature>
<accession>A0A1B0ZVE0</accession>
<dbReference type="EMBL" id="JARCJK010000002">
    <property type="protein sequence ID" value="MDE4165526.1"/>
    <property type="molecule type" value="Genomic_DNA"/>
</dbReference>
<reference evidence="3 5" key="2">
    <citation type="submission" date="2023-02" db="EMBL/GenBank/DDBJ databases">
        <title>Population genomics of bacteria associated with diatom.</title>
        <authorList>
            <person name="Xie J."/>
            <person name="Wang H."/>
        </authorList>
    </citation>
    <scope>NUCLEOTIDE SEQUENCE [LARGE SCALE GENOMIC DNA]</scope>
    <source>
        <strain evidence="3 5">PT47_8</strain>
    </source>
</reference>
<evidence type="ECO:0000256" key="1">
    <source>
        <dbReference type="SAM" id="MobiDB-lite"/>
    </source>
</evidence>
<organism evidence="2 4">
    <name type="scientific">Phaeobacter gallaeciensis</name>
    <dbReference type="NCBI Taxonomy" id="60890"/>
    <lineage>
        <taxon>Bacteria</taxon>
        <taxon>Pseudomonadati</taxon>
        <taxon>Pseudomonadota</taxon>
        <taxon>Alphaproteobacteria</taxon>
        <taxon>Rhodobacterales</taxon>
        <taxon>Roseobacteraceae</taxon>
        <taxon>Phaeobacter</taxon>
    </lineage>
</organism>
<dbReference type="EMBL" id="CP015124">
    <property type="protein sequence ID" value="ANP38068.1"/>
    <property type="molecule type" value="Genomic_DNA"/>
</dbReference>
<dbReference type="AlphaFoldDB" id="A0A1B0ZVE0"/>